<evidence type="ECO:0000256" key="7">
    <source>
        <dbReference type="ARBA" id="ARBA00025162"/>
    </source>
</evidence>
<comment type="subcellular location">
    <subcellularLocation>
        <location evidence="8">Cytoplasm</location>
    </subcellularLocation>
</comment>
<name>A0A212KEQ9_9FIRM</name>
<evidence type="ECO:0000313" key="12">
    <source>
        <dbReference type="EMBL" id="SBW10224.1"/>
    </source>
</evidence>
<dbReference type="InterPro" id="IPR044145">
    <property type="entry name" value="IF2_II"/>
</dbReference>
<dbReference type="FunFam" id="3.40.50.10050:FF:000001">
    <property type="entry name" value="Translation initiation factor IF-2"/>
    <property type="match status" value="1"/>
</dbReference>
<dbReference type="Pfam" id="PF00009">
    <property type="entry name" value="GTP_EFTU"/>
    <property type="match status" value="1"/>
</dbReference>
<keyword evidence="5 8" id="KW-0648">Protein biosynthesis</keyword>
<dbReference type="InterPro" id="IPR036925">
    <property type="entry name" value="TIF_IF2_dom3_sf"/>
</dbReference>
<dbReference type="SUPFAM" id="SSF52156">
    <property type="entry name" value="Initiation factor IF2/eIF5b, domain 3"/>
    <property type="match status" value="1"/>
</dbReference>
<dbReference type="InterPro" id="IPR000178">
    <property type="entry name" value="TF_IF2_bacterial-like"/>
</dbReference>
<dbReference type="InterPro" id="IPR023115">
    <property type="entry name" value="TIF_IF2_dom3"/>
</dbReference>
<dbReference type="Gene3D" id="3.40.50.300">
    <property type="entry name" value="P-loop containing nucleotide triphosphate hydrolases"/>
    <property type="match status" value="1"/>
</dbReference>
<dbReference type="InterPro" id="IPR000795">
    <property type="entry name" value="T_Tr_GTP-bd_dom"/>
</dbReference>
<dbReference type="GO" id="GO:0003924">
    <property type="term" value="F:GTPase activity"/>
    <property type="evidence" value="ECO:0007669"/>
    <property type="project" value="UniProtKB-UniRule"/>
</dbReference>
<dbReference type="FunFam" id="2.40.30.10:FF:000007">
    <property type="entry name" value="Translation initiation factor IF-2"/>
    <property type="match status" value="1"/>
</dbReference>
<dbReference type="FunFam" id="3.40.50.300:FF:000019">
    <property type="entry name" value="Translation initiation factor IF-2"/>
    <property type="match status" value="1"/>
</dbReference>
<dbReference type="FunFam" id="2.40.30.10:FF:000008">
    <property type="entry name" value="Translation initiation factor IF-2"/>
    <property type="match status" value="1"/>
</dbReference>
<feature type="binding site" evidence="8">
    <location>
        <begin position="296"/>
        <end position="303"/>
    </location>
    <ligand>
        <name>GTP</name>
        <dbReference type="ChEBI" id="CHEBI:37565"/>
    </ligand>
</feature>
<dbReference type="InterPro" id="IPR009000">
    <property type="entry name" value="Transl_B-barrel_sf"/>
</dbReference>
<dbReference type="PROSITE" id="PS01176">
    <property type="entry name" value="IF2"/>
    <property type="match status" value="1"/>
</dbReference>
<dbReference type="GO" id="GO:0005525">
    <property type="term" value="F:GTP binding"/>
    <property type="evidence" value="ECO:0007669"/>
    <property type="project" value="UniProtKB-KW"/>
</dbReference>
<gene>
    <name evidence="8 12" type="primary">infB</name>
    <name evidence="12" type="ORF">KL86CLO1_12879</name>
</gene>
<proteinExistence type="inferred from homology"/>
<dbReference type="InterPro" id="IPR027417">
    <property type="entry name" value="P-loop_NTPase"/>
</dbReference>
<dbReference type="PROSITE" id="PS51722">
    <property type="entry name" value="G_TR_2"/>
    <property type="match status" value="1"/>
</dbReference>
<sequence length="786" mass="85150">MLNNKYRVSDVAKDFNRPSKDIIEVLAQYDSTPKKSGQALEDRELNFLFEHLTQHNQVASIESIFADTYHEPKAAAATEHPKAVPAPAAQPAAAQPAAPAASAPAAPAPQKSAPAQGVENRPTTRVPEKRTVDTRKGGDVNLAKYDEKLENIASQRTQTMQAGKQKFQNRNNNRKGAPTFGNKRRNEEQEKMRRLQMEIAKKTPLKVLIPDEIAVGELASRMKKTGAEVVKCLIRNGVMASVSDVIDFDTAAIIAEDMGCKVEREVIVTIEEKLIDTAEDKNEDLVSRAPVVVVMGHVDHGKTSLLDRIRAANVASGEAGGITQHIGAYQVEVGGKPITFLDTPGHEAFTAMRARGAMITDIAILVVAADDGIMPQTVESINHAKAAEIPIIVAINKMDKPTANPDKIKQQLTEYGLVSEEWGGETILVPISAKTGMGVDTLLEMVSLTAEMRELKANPNRTAHGAVIEARLDKGRGPVATLLVQNGTLHQGDVIIAGTAVGRVRAMTNAKGEKLTEAGPSVPVEIIGMGEVPGAGDDFHAVADERMARELVEQRKHEQKNATTGGVKQKVSLEDLFSQIQEGELKDLNIIVKADVQGSAEAVKSSLEKLTNEEVRVRVIHSAVGAISESDVMLASTSNAIIVGFNVRPDNNARDNAARLGVDMRMYRVIYDAIQEIETAMKGMLAPKFKEVSLGEAEIREVYKITGAGIVAGCYVTRGKIQRGAQLRLIRDNIIIHEGVIATLRRFKDDVKEVAQGYECGVTVEKYGDVKIGDVIEAFIMEQIVV</sequence>
<feature type="domain" description="Tr-type G" evidence="11">
    <location>
        <begin position="287"/>
        <end position="456"/>
    </location>
</feature>
<dbReference type="SUPFAM" id="SSF52540">
    <property type="entry name" value="P-loop containing nucleoside triphosphate hydrolases"/>
    <property type="match status" value="1"/>
</dbReference>
<dbReference type="InterPro" id="IPR015760">
    <property type="entry name" value="TIF_IF2"/>
</dbReference>
<dbReference type="Pfam" id="PF04760">
    <property type="entry name" value="IF2_N"/>
    <property type="match status" value="1"/>
</dbReference>
<evidence type="ECO:0000256" key="4">
    <source>
        <dbReference type="ARBA" id="ARBA00022741"/>
    </source>
</evidence>
<feature type="region of interest" description="Disordered" evidence="10">
    <location>
        <begin position="74"/>
        <end position="132"/>
    </location>
</feature>
<evidence type="ECO:0000256" key="9">
    <source>
        <dbReference type="RuleBase" id="RU000644"/>
    </source>
</evidence>
<evidence type="ECO:0000256" key="8">
    <source>
        <dbReference type="HAMAP-Rule" id="MF_00100"/>
    </source>
</evidence>
<dbReference type="HAMAP" id="MF_00100_B">
    <property type="entry name" value="IF_2_B"/>
    <property type="match status" value="1"/>
</dbReference>
<dbReference type="Pfam" id="PF22042">
    <property type="entry name" value="EF-G_D2"/>
    <property type="match status" value="1"/>
</dbReference>
<comment type="similarity">
    <text evidence="1 8 9">Belongs to the TRAFAC class translation factor GTPase superfamily. Classic translation factor GTPase family. IF-2 subfamily.</text>
</comment>
<evidence type="ECO:0000256" key="2">
    <source>
        <dbReference type="ARBA" id="ARBA00020675"/>
    </source>
</evidence>
<accession>A0A212KEQ9</accession>
<dbReference type="Gene3D" id="2.40.30.10">
    <property type="entry name" value="Translation factors"/>
    <property type="match status" value="2"/>
</dbReference>
<evidence type="ECO:0000256" key="5">
    <source>
        <dbReference type="ARBA" id="ARBA00022917"/>
    </source>
</evidence>
<organism evidence="12">
    <name type="scientific">uncultured Eubacteriales bacterium</name>
    <dbReference type="NCBI Taxonomy" id="172733"/>
    <lineage>
        <taxon>Bacteria</taxon>
        <taxon>Bacillati</taxon>
        <taxon>Bacillota</taxon>
        <taxon>Clostridia</taxon>
        <taxon>Eubacteriales</taxon>
        <taxon>environmental samples</taxon>
    </lineage>
</organism>
<dbReference type="InterPro" id="IPR006847">
    <property type="entry name" value="IF2_N"/>
</dbReference>
<dbReference type="InterPro" id="IPR005225">
    <property type="entry name" value="Small_GTP-bd"/>
</dbReference>
<dbReference type="EMBL" id="FLUN01000001">
    <property type="protein sequence ID" value="SBW10224.1"/>
    <property type="molecule type" value="Genomic_DNA"/>
</dbReference>
<feature type="region of interest" description="G-domain" evidence="8">
    <location>
        <begin position="290"/>
        <end position="438"/>
    </location>
</feature>
<keyword evidence="3 8" id="KW-0396">Initiation factor</keyword>
<dbReference type="AlphaFoldDB" id="A0A212KEQ9"/>
<evidence type="ECO:0000256" key="3">
    <source>
        <dbReference type="ARBA" id="ARBA00022540"/>
    </source>
</evidence>
<dbReference type="CDD" id="cd01887">
    <property type="entry name" value="IF2_eIF5B"/>
    <property type="match status" value="1"/>
</dbReference>
<dbReference type="Gene3D" id="3.40.50.10050">
    <property type="entry name" value="Translation initiation factor IF- 2, domain 3"/>
    <property type="match status" value="1"/>
</dbReference>
<evidence type="ECO:0000256" key="6">
    <source>
        <dbReference type="ARBA" id="ARBA00023134"/>
    </source>
</evidence>
<dbReference type="GO" id="GO:0005829">
    <property type="term" value="C:cytosol"/>
    <property type="evidence" value="ECO:0007669"/>
    <property type="project" value="TreeGrafter"/>
</dbReference>
<keyword evidence="4 8" id="KW-0547">Nucleotide-binding</keyword>
<dbReference type="CDD" id="cd03692">
    <property type="entry name" value="mtIF2_IVc"/>
    <property type="match status" value="1"/>
</dbReference>
<evidence type="ECO:0000256" key="1">
    <source>
        <dbReference type="ARBA" id="ARBA00007733"/>
    </source>
</evidence>
<dbReference type="InterPro" id="IPR053905">
    <property type="entry name" value="EF-G-like_DII"/>
</dbReference>
<comment type="function">
    <text evidence="7 8 9">One of the essential components for the initiation of protein synthesis. Protects formylmethionyl-tRNA from spontaneous hydrolysis and promotes its binding to the 30S ribosomal subunits. Also involved in the hydrolysis of GTP during the formation of the 70S ribosomal complex.</text>
</comment>
<dbReference type="SUPFAM" id="SSF50447">
    <property type="entry name" value="Translation proteins"/>
    <property type="match status" value="2"/>
</dbReference>
<dbReference type="PANTHER" id="PTHR43381">
    <property type="entry name" value="TRANSLATION INITIATION FACTOR IF-2-RELATED"/>
    <property type="match status" value="1"/>
</dbReference>
<dbReference type="PANTHER" id="PTHR43381:SF5">
    <property type="entry name" value="TR-TYPE G DOMAIN-CONTAINING PROTEIN"/>
    <property type="match status" value="1"/>
</dbReference>
<dbReference type="NCBIfam" id="TIGR00231">
    <property type="entry name" value="small_GTP"/>
    <property type="match status" value="1"/>
</dbReference>
<reference evidence="12" key="1">
    <citation type="submission" date="2016-04" db="EMBL/GenBank/DDBJ databases">
        <authorList>
            <person name="Evans L.H."/>
            <person name="Alamgir A."/>
            <person name="Owens N."/>
            <person name="Weber N.D."/>
            <person name="Virtaneva K."/>
            <person name="Barbian K."/>
            <person name="Babar A."/>
            <person name="Rosenke K."/>
        </authorList>
    </citation>
    <scope>NUCLEOTIDE SEQUENCE</scope>
    <source>
        <strain evidence="12">86</strain>
    </source>
</reference>
<feature type="binding site" evidence="8">
    <location>
        <begin position="396"/>
        <end position="399"/>
    </location>
    <ligand>
        <name>GTP</name>
        <dbReference type="ChEBI" id="CHEBI:37565"/>
    </ligand>
</feature>
<dbReference type="NCBIfam" id="TIGR00487">
    <property type="entry name" value="IF-2"/>
    <property type="match status" value="1"/>
</dbReference>
<keyword evidence="6 8" id="KW-0342">GTP-binding</keyword>
<feature type="compositionally biased region" description="Low complexity" evidence="10">
    <location>
        <begin position="83"/>
        <end position="116"/>
    </location>
</feature>
<evidence type="ECO:0000256" key="10">
    <source>
        <dbReference type="SAM" id="MobiDB-lite"/>
    </source>
</evidence>
<dbReference type="CDD" id="cd03702">
    <property type="entry name" value="IF2_mtIF2_II"/>
    <property type="match status" value="1"/>
</dbReference>
<feature type="binding site" evidence="8">
    <location>
        <begin position="342"/>
        <end position="346"/>
    </location>
    <ligand>
        <name>GTP</name>
        <dbReference type="ChEBI" id="CHEBI:37565"/>
    </ligand>
</feature>
<feature type="region of interest" description="Disordered" evidence="10">
    <location>
        <begin position="163"/>
        <end position="190"/>
    </location>
</feature>
<protein>
    <recommendedName>
        <fullName evidence="2 8">Translation initiation factor IF-2</fullName>
    </recommendedName>
</protein>
<keyword evidence="8" id="KW-0963">Cytoplasm</keyword>
<dbReference type="GO" id="GO:0003743">
    <property type="term" value="F:translation initiation factor activity"/>
    <property type="evidence" value="ECO:0007669"/>
    <property type="project" value="UniProtKB-UniRule"/>
</dbReference>
<dbReference type="Pfam" id="PF11987">
    <property type="entry name" value="IF-2"/>
    <property type="match status" value="1"/>
</dbReference>
<evidence type="ECO:0000259" key="11">
    <source>
        <dbReference type="PROSITE" id="PS51722"/>
    </source>
</evidence>